<evidence type="ECO:0000256" key="1">
    <source>
        <dbReference type="SAM" id="MobiDB-lite"/>
    </source>
</evidence>
<feature type="compositionally biased region" description="Low complexity" evidence="1">
    <location>
        <begin position="24"/>
        <end position="38"/>
    </location>
</feature>
<name>A0ABT6ILW3_9PSED</name>
<proteinExistence type="predicted"/>
<sequence>MRAIDSQTSTAMAGTQPANPSVTASQGASASDSTSAGGIPAGTDVAVDLSPAAQLIAGLLPGQSNGNSDLDGFMQILQQQIRSQGTDAAVLGELPQAASADRVQLAKQAANHLLVSYYHDDSRYADASTQDPFANLDSDSLTRIASDDSGTFTSAERQLAYFEGAQRGTDGANVAFSGLSPQAQGSASWNWAPAATEDSGILGTLNPGAPDWQSGQLNSQLIDGLSAGGVATAAAQETAALAAPTLGVTTGADGAPQWTTQPADGQDAEASTALDGSILTQMTGATAAPSLSLYRQIAAFG</sequence>
<organism evidence="2 3">
    <name type="scientific">Pseudomonas flavocrustae</name>
    <dbReference type="NCBI Taxonomy" id="2991719"/>
    <lineage>
        <taxon>Bacteria</taxon>
        <taxon>Pseudomonadati</taxon>
        <taxon>Pseudomonadota</taxon>
        <taxon>Gammaproteobacteria</taxon>
        <taxon>Pseudomonadales</taxon>
        <taxon>Pseudomonadaceae</taxon>
        <taxon>Pseudomonas</taxon>
    </lineage>
</organism>
<evidence type="ECO:0008006" key="4">
    <source>
        <dbReference type="Google" id="ProtNLM"/>
    </source>
</evidence>
<feature type="region of interest" description="Disordered" evidence="1">
    <location>
        <begin position="1"/>
        <end position="39"/>
    </location>
</feature>
<reference evidence="2 3" key="1">
    <citation type="submission" date="2022-10" db="EMBL/GenBank/DDBJ databases">
        <title>A novel Pseudomonas species, isolated from Passiflora incarnata leaves.</title>
        <authorList>
            <person name="Cueva-Yesquen L.G."/>
            <person name="Fantinatti-Garboggini F."/>
        </authorList>
    </citation>
    <scope>NUCLEOTIDE SEQUENCE [LARGE SCALE GENOMIC DNA]</scope>
    <source>
        <strain evidence="2 3">CBMAI 2609</strain>
    </source>
</reference>
<comment type="caution">
    <text evidence="2">The sequence shown here is derived from an EMBL/GenBank/DDBJ whole genome shotgun (WGS) entry which is preliminary data.</text>
</comment>
<gene>
    <name evidence="2" type="ORF">OMP44_21290</name>
</gene>
<dbReference type="EMBL" id="JAPDIQ010000011">
    <property type="protein sequence ID" value="MDH4765436.1"/>
    <property type="molecule type" value="Genomic_DNA"/>
</dbReference>
<dbReference type="Proteomes" id="UP001157461">
    <property type="component" value="Unassembled WGS sequence"/>
</dbReference>
<accession>A0ABT6ILW3</accession>
<feature type="compositionally biased region" description="Polar residues" evidence="1">
    <location>
        <begin position="1"/>
        <end position="23"/>
    </location>
</feature>
<evidence type="ECO:0000313" key="3">
    <source>
        <dbReference type="Proteomes" id="UP001157461"/>
    </source>
</evidence>
<evidence type="ECO:0000313" key="2">
    <source>
        <dbReference type="EMBL" id="MDH4765436.1"/>
    </source>
</evidence>
<dbReference type="RefSeq" id="WP_280311056.1">
    <property type="nucleotide sequence ID" value="NZ_JAPDIQ010000011.1"/>
</dbReference>
<keyword evidence="3" id="KW-1185">Reference proteome</keyword>
<protein>
    <recommendedName>
        <fullName evidence="4">Harpin HrpZ</fullName>
    </recommendedName>
</protein>